<dbReference type="GO" id="GO:0006508">
    <property type="term" value="P:proteolysis"/>
    <property type="evidence" value="ECO:0007669"/>
    <property type="project" value="UniProtKB-KW"/>
</dbReference>
<evidence type="ECO:0000259" key="8">
    <source>
        <dbReference type="Pfam" id="PF02225"/>
    </source>
</evidence>
<dbReference type="PANTHER" id="PTHR12147:SF26">
    <property type="entry name" value="PEPTIDASE M28 DOMAIN-CONTAINING PROTEIN"/>
    <property type="match status" value="1"/>
</dbReference>
<dbReference type="PANTHER" id="PTHR12147">
    <property type="entry name" value="METALLOPEPTIDASE M28 FAMILY MEMBER"/>
    <property type="match status" value="1"/>
</dbReference>
<keyword evidence="5 7" id="KW-0378">Hydrolase</keyword>
<accession>A0AA39GPC4</accession>
<dbReference type="EC" id="3.4.-.-" evidence="7"/>
<protein>
    <recommendedName>
        <fullName evidence="7">Peptide hydrolase</fullName>
        <ecNumber evidence="7">3.4.-.-</ecNumber>
    </recommendedName>
</protein>
<dbReference type="CDD" id="cd04816">
    <property type="entry name" value="PA_SaNapH_like"/>
    <property type="match status" value="1"/>
</dbReference>
<dbReference type="InterPro" id="IPR007484">
    <property type="entry name" value="Peptidase_M28"/>
</dbReference>
<feature type="domain" description="PA" evidence="8">
    <location>
        <begin position="133"/>
        <end position="222"/>
    </location>
</feature>
<keyword evidence="6 7" id="KW-0862">Zinc</keyword>
<evidence type="ECO:0000313" key="11">
    <source>
        <dbReference type="Proteomes" id="UP001175261"/>
    </source>
</evidence>
<dbReference type="SUPFAM" id="SSF53187">
    <property type="entry name" value="Zn-dependent exopeptidases"/>
    <property type="match status" value="1"/>
</dbReference>
<dbReference type="Pfam" id="PF04389">
    <property type="entry name" value="Peptidase_M28"/>
    <property type="match status" value="1"/>
</dbReference>
<comment type="cofactor">
    <cofactor evidence="1">
        <name>Zn(2+)</name>
        <dbReference type="ChEBI" id="CHEBI:29105"/>
    </cofactor>
</comment>
<keyword evidence="4 7" id="KW-0479">Metal-binding</keyword>
<dbReference type="GO" id="GO:0046872">
    <property type="term" value="F:metal ion binding"/>
    <property type="evidence" value="ECO:0007669"/>
    <property type="project" value="UniProtKB-KW"/>
</dbReference>
<organism evidence="10 11">
    <name type="scientific">Sarocladium strictum</name>
    <name type="common">Black bundle disease fungus</name>
    <name type="synonym">Acremonium strictum</name>
    <dbReference type="NCBI Taxonomy" id="5046"/>
    <lineage>
        <taxon>Eukaryota</taxon>
        <taxon>Fungi</taxon>
        <taxon>Dikarya</taxon>
        <taxon>Ascomycota</taxon>
        <taxon>Pezizomycotina</taxon>
        <taxon>Sordariomycetes</taxon>
        <taxon>Hypocreomycetidae</taxon>
        <taxon>Hypocreales</taxon>
        <taxon>Sarocladiaceae</taxon>
        <taxon>Sarocladium</taxon>
    </lineage>
</organism>
<dbReference type="Gene3D" id="3.40.630.10">
    <property type="entry name" value="Zn peptidases"/>
    <property type="match status" value="1"/>
</dbReference>
<evidence type="ECO:0000256" key="6">
    <source>
        <dbReference type="ARBA" id="ARBA00022833"/>
    </source>
</evidence>
<evidence type="ECO:0000256" key="4">
    <source>
        <dbReference type="ARBA" id="ARBA00022723"/>
    </source>
</evidence>
<dbReference type="SUPFAM" id="SSF52025">
    <property type="entry name" value="PA domain"/>
    <property type="match status" value="1"/>
</dbReference>
<comment type="caution">
    <text evidence="10">The sequence shown here is derived from an EMBL/GenBank/DDBJ whole genome shotgun (WGS) entry which is preliminary data.</text>
</comment>
<reference evidence="10" key="1">
    <citation type="submission" date="2022-10" db="EMBL/GenBank/DDBJ databases">
        <title>Determination and structural analysis of whole genome sequence of Sarocladium strictum F4-1.</title>
        <authorList>
            <person name="Hu L."/>
            <person name="Jiang Y."/>
        </authorList>
    </citation>
    <scope>NUCLEOTIDE SEQUENCE</scope>
    <source>
        <strain evidence="10">F4-1</strain>
    </source>
</reference>
<feature type="domain" description="Peptidase M28" evidence="9">
    <location>
        <begin position="250"/>
        <end position="445"/>
    </location>
</feature>
<dbReference type="EMBL" id="JAPDFR010000001">
    <property type="protein sequence ID" value="KAK0390686.1"/>
    <property type="molecule type" value="Genomic_DNA"/>
</dbReference>
<evidence type="ECO:0000256" key="5">
    <source>
        <dbReference type="ARBA" id="ARBA00022801"/>
    </source>
</evidence>
<evidence type="ECO:0000256" key="7">
    <source>
        <dbReference type="RuleBase" id="RU361240"/>
    </source>
</evidence>
<dbReference type="GO" id="GO:0008235">
    <property type="term" value="F:metalloexopeptidase activity"/>
    <property type="evidence" value="ECO:0007669"/>
    <property type="project" value="InterPro"/>
</dbReference>
<dbReference type="InterPro" id="IPR003137">
    <property type="entry name" value="PA_domain"/>
</dbReference>
<dbReference type="InterPro" id="IPR045175">
    <property type="entry name" value="M28_fam"/>
</dbReference>
<evidence type="ECO:0000259" key="9">
    <source>
        <dbReference type="Pfam" id="PF04389"/>
    </source>
</evidence>
<evidence type="ECO:0000256" key="2">
    <source>
        <dbReference type="ARBA" id="ARBA00005634"/>
    </source>
</evidence>
<proteinExistence type="inferred from homology"/>
<comment type="similarity">
    <text evidence="2">Belongs to the peptidase M28 family. M28B subfamily.</text>
</comment>
<dbReference type="InterPro" id="IPR046450">
    <property type="entry name" value="PA_dom_sf"/>
</dbReference>
<keyword evidence="11" id="KW-1185">Reference proteome</keyword>
<dbReference type="Gene3D" id="3.50.30.30">
    <property type="match status" value="1"/>
</dbReference>
<evidence type="ECO:0000313" key="10">
    <source>
        <dbReference type="EMBL" id="KAK0390686.1"/>
    </source>
</evidence>
<dbReference type="AlphaFoldDB" id="A0AA39GPC4"/>
<keyword evidence="3 7" id="KW-0645">Protease</keyword>
<dbReference type="Pfam" id="PF02225">
    <property type="entry name" value="PA"/>
    <property type="match status" value="1"/>
</dbReference>
<evidence type="ECO:0000256" key="3">
    <source>
        <dbReference type="ARBA" id="ARBA00022670"/>
    </source>
</evidence>
<evidence type="ECO:0000256" key="1">
    <source>
        <dbReference type="ARBA" id="ARBA00001947"/>
    </source>
</evidence>
<gene>
    <name evidence="10" type="ORF">NLU13_0189</name>
</gene>
<name>A0AA39GPC4_SARSR</name>
<dbReference type="Proteomes" id="UP001175261">
    <property type="component" value="Unassembled WGS sequence"/>
</dbReference>
<sequence length="504" mass="54189">MRFTDQIKAATAVLSITAPAATLAKKCKPKIDSEKLQADITVDNLMKNLVALNDIAYASGGNRAFGLPGSEKTVDYIYDRVKDVEGTRAWKQEFGALFAQVQSLTIEFDGQTVGPAYGLTYSPSTSEEGIRSELVVGPAGAAGCDASSYDGLDVEGKVVLIDRFRCPTGGTFAGRVVPAAAAGAVGVIVYNDVTTQVTAGTLSGPSDDHVPAAFINRVDGLAAVEKIKAGETIEVFFQQTQIVEERKTHNVFVETEDGDPDNVIVLGAHLDSVQAGPGINDDASGSSLLLELFHAVTKYRTRNKIRFSWWGAEENGLLGSKYYCSNLNATEINQILAYLNFDMQAQGRIGVSDNDGRAHGSVAPPGSEVIQQTYLDHFEAQGIQVTPRVLTNGSDYASFWSILNKPFGFLQTGILPEEDPCYHQACDDIDNINPDLLLLNARAAAHQLTSLSLNGTSLIPKVPVEETHLAMIRSRSLVPNWPNIRGLDEVRAFGESHVGCGHEV</sequence>